<organism evidence="2 3">
    <name type="scientific">Rhizobium etli bv. mimosae str. IE4771</name>
    <dbReference type="NCBI Taxonomy" id="1432050"/>
    <lineage>
        <taxon>Bacteria</taxon>
        <taxon>Pseudomonadati</taxon>
        <taxon>Pseudomonadota</taxon>
        <taxon>Alphaproteobacteria</taxon>
        <taxon>Hyphomicrobiales</taxon>
        <taxon>Rhizobiaceae</taxon>
        <taxon>Rhizobium/Agrobacterium group</taxon>
        <taxon>Rhizobium</taxon>
    </lineage>
</organism>
<dbReference type="HOGENOM" id="CLU_1336626_0_0_5"/>
<proteinExistence type="predicted"/>
<feature type="region of interest" description="Disordered" evidence="1">
    <location>
        <begin position="1"/>
        <end position="26"/>
    </location>
</feature>
<evidence type="ECO:0000313" key="2">
    <source>
        <dbReference type="EMBL" id="AIC26243.1"/>
    </source>
</evidence>
<dbReference type="Proteomes" id="UP000027180">
    <property type="component" value="Chromosome"/>
</dbReference>
<sequence>MGGKATKVKTQRVNKGAGRPRKTNVERFPCGKIKPFETEKDNVSVAVAARRRIHGFGRTVDDETVRSPYAGYTLGRMFLDGVITDEQRQAGDDYAEAMARYHKTTGIPAPSPRAQSLFAVKGHEGEVTESLAERARKASNRMMALQAILLACEDGPQVRSTVYNVAVMDYDHLRHMPPQQLLWLRRGLIALRKAKGG</sequence>
<dbReference type="KEGG" id="rei:IE4771_CH01092"/>
<gene>
    <name evidence="2" type="ORF">IE4771_CH01092</name>
</gene>
<accession>A0A060HTK1</accession>
<feature type="compositionally biased region" description="Basic residues" evidence="1">
    <location>
        <begin position="1"/>
        <end position="22"/>
    </location>
</feature>
<reference evidence="2 3" key="1">
    <citation type="submission" date="2013-12" db="EMBL/GenBank/DDBJ databases">
        <title>Complete genome sequence of Rhizobium etli bv. mimosae IE4771.</title>
        <authorList>
            <person name="Bustos P."/>
            <person name="Santamaria R.I."/>
            <person name="Lozano L."/>
            <person name="Ormeno-Orrillo E."/>
            <person name="Rogel M.A."/>
            <person name="Romero D."/>
            <person name="Cevallos M.A."/>
            <person name="Martinez-Romero E."/>
            <person name="Gonzalez V."/>
        </authorList>
    </citation>
    <scope>NUCLEOTIDE SEQUENCE [LARGE SCALE GENOMIC DNA]</scope>
    <source>
        <strain evidence="2 3">IE4771</strain>
    </source>
</reference>
<name>A0A060HTK1_RHIET</name>
<protein>
    <submittedName>
        <fullName evidence="2">Uncharacterized protein</fullName>
    </submittedName>
</protein>
<evidence type="ECO:0000313" key="3">
    <source>
        <dbReference type="Proteomes" id="UP000027180"/>
    </source>
</evidence>
<evidence type="ECO:0000256" key="1">
    <source>
        <dbReference type="SAM" id="MobiDB-lite"/>
    </source>
</evidence>
<dbReference type="EMBL" id="CP006986">
    <property type="protein sequence ID" value="AIC26243.1"/>
    <property type="molecule type" value="Genomic_DNA"/>
</dbReference>
<dbReference type="AlphaFoldDB" id="A0A060HTK1"/>
<dbReference type="OrthoDB" id="8277033at2"/>
<dbReference type="RefSeq" id="WP_038687439.1">
    <property type="nucleotide sequence ID" value="NZ_CP006986.1"/>
</dbReference>